<evidence type="ECO:0000313" key="3">
    <source>
        <dbReference type="Proteomes" id="UP001519288"/>
    </source>
</evidence>
<feature type="transmembrane region" description="Helical" evidence="1">
    <location>
        <begin position="37"/>
        <end position="58"/>
    </location>
</feature>
<evidence type="ECO:0000256" key="1">
    <source>
        <dbReference type="SAM" id="Phobius"/>
    </source>
</evidence>
<organism evidence="2 3">
    <name type="scientific">Paenibacillus shirakamiensis</name>
    <dbReference type="NCBI Taxonomy" id="1265935"/>
    <lineage>
        <taxon>Bacteria</taxon>
        <taxon>Bacillati</taxon>
        <taxon>Bacillota</taxon>
        <taxon>Bacilli</taxon>
        <taxon>Bacillales</taxon>
        <taxon>Paenibacillaceae</taxon>
        <taxon>Paenibacillus</taxon>
    </lineage>
</organism>
<dbReference type="RefSeq" id="WP_209862495.1">
    <property type="nucleotide sequence ID" value="NZ_JAGGLD010000003.1"/>
</dbReference>
<keyword evidence="1" id="KW-0472">Membrane</keyword>
<feature type="transmembrane region" description="Helical" evidence="1">
    <location>
        <begin position="6"/>
        <end position="25"/>
    </location>
</feature>
<gene>
    <name evidence="2" type="ORF">J2Z69_002400</name>
</gene>
<comment type="caution">
    <text evidence="2">The sequence shown here is derived from an EMBL/GenBank/DDBJ whole genome shotgun (WGS) entry which is preliminary data.</text>
</comment>
<dbReference type="EMBL" id="JAGGLD010000003">
    <property type="protein sequence ID" value="MBP2001357.1"/>
    <property type="molecule type" value="Genomic_DNA"/>
</dbReference>
<evidence type="ECO:0000313" key="2">
    <source>
        <dbReference type="EMBL" id="MBP2001357.1"/>
    </source>
</evidence>
<keyword evidence="1" id="KW-1133">Transmembrane helix</keyword>
<sequence length="107" mass="12153">MISSLNVASLVFGLIAWIVPVLNIARIEKLDYTRWMFSFMISFGSCAISLLIQIYYYYFLIKDGDITALIDTNGVVALAATILFMGTLLINIIFAIILTLYNRRTMR</sequence>
<accession>A0ABS4JI12</accession>
<feature type="transmembrane region" description="Helical" evidence="1">
    <location>
        <begin position="78"/>
        <end position="101"/>
    </location>
</feature>
<dbReference type="Proteomes" id="UP001519288">
    <property type="component" value="Unassembled WGS sequence"/>
</dbReference>
<name>A0ABS4JI12_9BACL</name>
<keyword evidence="1" id="KW-0812">Transmembrane</keyword>
<keyword evidence="3" id="KW-1185">Reference proteome</keyword>
<proteinExistence type="predicted"/>
<reference evidence="2 3" key="1">
    <citation type="submission" date="2021-03" db="EMBL/GenBank/DDBJ databases">
        <title>Genomic Encyclopedia of Type Strains, Phase IV (KMG-IV): sequencing the most valuable type-strain genomes for metagenomic binning, comparative biology and taxonomic classification.</title>
        <authorList>
            <person name="Goeker M."/>
        </authorList>
    </citation>
    <scope>NUCLEOTIDE SEQUENCE [LARGE SCALE GENOMIC DNA]</scope>
    <source>
        <strain evidence="2 3">DSM 26806</strain>
    </source>
</reference>
<protein>
    <submittedName>
        <fullName evidence="2">Cytochrome c oxidase subunit 4</fullName>
    </submittedName>
</protein>